<dbReference type="EMBL" id="JBHSBA010000007">
    <property type="protein sequence ID" value="MFC4126592.1"/>
    <property type="molecule type" value="Genomic_DNA"/>
</dbReference>
<evidence type="ECO:0000313" key="1">
    <source>
        <dbReference type="EMBL" id="MFC4126592.1"/>
    </source>
</evidence>
<gene>
    <name evidence="1" type="ORF">ACFOW8_16765</name>
</gene>
<dbReference type="Proteomes" id="UP001595767">
    <property type="component" value="Unassembled WGS sequence"/>
</dbReference>
<accession>A0ABV8L752</accession>
<reference evidence="2" key="1">
    <citation type="journal article" date="2019" name="Int. J. Syst. Evol. Microbiol.">
        <title>The Global Catalogue of Microorganisms (GCM) 10K type strain sequencing project: providing services to taxonomists for standard genome sequencing and annotation.</title>
        <authorList>
            <consortium name="The Broad Institute Genomics Platform"/>
            <consortium name="The Broad Institute Genome Sequencing Center for Infectious Disease"/>
            <person name="Wu L."/>
            <person name="Ma J."/>
        </authorList>
    </citation>
    <scope>NUCLEOTIDE SEQUENCE [LARGE SCALE GENOMIC DNA]</scope>
    <source>
        <strain evidence="2">CGMCC 4.7204</strain>
    </source>
</reference>
<evidence type="ECO:0000313" key="2">
    <source>
        <dbReference type="Proteomes" id="UP001595767"/>
    </source>
</evidence>
<evidence type="ECO:0008006" key="3">
    <source>
        <dbReference type="Google" id="ProtNLM"/>
    </source>
</evidence>
<protein>
    <recommendedName>
        <fullName evidence="3">DUF4254 domain-containing protein</fullName>
    </recommendedName>
</protein>
<sequence>MQISHDDVATTVGAQHSARTSLLPGRDALLAAIRGLPHDDHPLLDAAGELATLHQLRERTPLSEVATLDRRRGQLMRAIDRWAILAAPVPFAAADEHCETLGGLVDRIAGHSVAAFVSLAGAPDSVYYDEWVRLEDLARTYQRLVDELWAGVRTLPAHGH</sequence>
<dbReference type="RefSeq" id="WP_378551551.1">
    <property type="nucleotide sequence ID" value="NZ_JBHSBA010000007.1"/>
</dbReference>
<name>A0ABV8L752_9NOCA</name>
<keyword evidence="2" id="KW-1185">Reference proteome</keyword>
<comment type="caution">
    <text evidence="1">The sequence shown here is derived from an EMBL/GenBank/DDBJ whole genome shotgun (WGS) entry which is preliminary data.</text>
</comment>
<proteinExistence type="predicted"/>
<organism evidence="1 2">
    <name type="scientific">Nocardia rhizosphaerae</name>
    <dbReference type="NCBI Taxonomy" id="1691571"/>
    <lineage>
        <taxon>Bacteria</taxon>
        <taxon>Bacillati</taxon>
        <taxon>Actinomycetota</taxon>
        <taxon>Actinomycetes</taxon>
        <taxon>Mycobacteriales</taxon>
        <taxon>Nocardiaceae</taxon>
        <taxon>Nocardia</taxon>
    </lineage>
</organism>